<dbReference type="AlphaFoldDB" id="A0A8H4AED6"/>
<keyword evidence="2" id="KW-1185">Reference proteome</keyword>
<organism evidence="1 2">
    <name type="scientific">Gigaspora margarita</name>
    <dbReference type="NCBI Taxonomy" id="4874"/>
    <lineage>
        <taxon>Eukaryota</taxon>
        <taxon>Fungi</taxon>
        <taxon>Fungi incertae sedis</taxon>
        <taxon>Mucoromycota</taxon>
        <taxon>Glomeromycotina</taxon>
        <taxon>Glomeromycetes</taxon>
        <taxon>Diversisporales</taxon>
        <taxon>Gigasporaceae</taxon>
        <taxon>Gigaspora</taxon>
    </lineage>
</organism>
<reference evidence="1 2" key="1">
    <citation type="journal article" date="2019" name="Environ. Microbiol.">
        <title>At the nexus of three kingdoms: the genome of the mycorrhizal fungus Gigaspora margarita provides insights into plant, endobacterial and fungal interactions.</title>
        <authorList>
            <person name="Venice F."/>
            <person name="Ghignone S."/>
            <person name="Salvioli di Fossalunga A."/>
            <person name="Amselem J."/>
            <person name="Novero M."/>
            <person name="Xianan X."/>
            <person name="Sedzielewska Toro K."/>
            <person name="Morin E."/>
            <person name="Lipzen A."/>
            <person name="Grigoriev I.V."/>
            <person name="Henrissat B."/>
            <person name="Martin F.M."/>
            <person name="Bonfante P."/>
        </authorList>
    </citation>
    <scope>NUCLEOTIDE SEQUENCE [LARGE SCALE GENOMIC DNA]</scope>
    <source>
        <strain evidence="1 2">BEG34</strain>
    </source>
</reference>
<proteinExistence type="predicted"/>
<name>A0A8H4AED6_GIGMA</name>
<sequence>MNSDPENRPTAVDVLRKFEDWNKCIEGSDDANGIKKEFLEADKIAKELPIVSQKHPNLINAQRISDANKVLLSKPVDLSEVPDGKYH</sequence>
<dbReference type="OrthoDB" id="2445072at2759"/>
<comment type="caution">
    <text evidence="1">The sequence shown here is derived from an EMBL/GenBank/DDBJ whole genome shotgun (WGS) entry which is preliminary data.</text>
</comment>
<evidence type="ECO:0000313" key="1">
    <source>
        <dbReference type="EMBL" id="KAF0485174.1"/>
    </source>
</evidence>
<protein>
    <submittedName>
        <fullName evidence="1">Rho family GTPase Rho1</fullName>
    </submittedName>
</protein>
<evidence type="ECO:0000313" key="2">
    <source>
        <dbReference type="Proteomes" id="UP000439903"/>
    </source>
</evidence>
<gene>
    <name evidence="1" type="ORF">F8M41_022860</name>
</gene>
<dbReference type="EMBL" id="WTPW01000723">
    <property type="protein sequence ID" value="KAF0485174.1"/>
    <property type="molecule type" value="Genomic_DNA"/>
</dbReference>
<dbReference type="Proteomes" id="UP000439903">
    <property type="component" value="Unassembled WGS sequence"/>
</dbReference>
<accession>A0A8H4AED6</accession>